<dbReference type="SUPFAM" id="SSF46785">
    <property type="entry name" value="Winged helix' DNA-binding domain"/>
    <property type="match status" value="1"/>
</dbReference>
<dbReference type="InterPro" id="IPR036390">
    <property type="entry name" value="WH_DNA-bd_sf"/>
</dbReference>
<proteinExistence type="predicted"/>
<evidence type="ECO:0000259" key="2">
    <source>
        <dbReference type="Pfam" id="PF13451"/>
    </source>
</evidence>
<accession>A0A9X4AI90</accession>
<feature type="domain" description="Probable zinc-binding" evidence="2">
    <location>
        <begin position="206"/>
        <end position="247"/>
    </location>
</feature>
<dbReference type="GO" id="GO:0006281">
    <property type="term" value="P:DNA repair"/>
    <property type="evidence" value="ECO:0007669"/>
    <property type="project" value="InterPro"/>
</dbReference>
<dbReference type="NCBIfam" id="NF041107">
    <property type="entry name" value="RQC_minor_1"/>
    <property type="match status" value="1"/>
</dbReference>
<dbReference type="InterPro" id="IPR018982">
    <property type="entry name" value="RQC_domain"/>
</dbReference>
<dbReference type="GO" id="GO:0043138">
    <property type="term" value="F:3'-5' DNA helicase activity"/>
    <property type="evidence" value="ECO:0007669"/>
    <property type="project" value="InterPro"/>
</dbReference>
<comment type="caution">
    <text evidence="3">The sequence shown here is derived from an EMBL/GenBank/DDBJ whole genome shotgun (WGS) entry which is preliminary data.</text>
</comment>
<dbReference type="Proteomes" id="UP001145072">
    <property type="component" value="Unassembled WGS sequence"/>
</dbReference>
<evidence type="ECO:0000313" key="4">
    <source>
        <dbReference type="Proteomes" id="UP001145072"/>
    </source>
</evidence>
<dbReference type="RefSeq" id="WP_259869134.1">
    <property type="nucleotide sequence ID" value="NZ_JAMQJZ010000005.1"/>
</dbReference>
<evidence type="ECO:0000259" key="1">
    <source>
        <dbReference type="Pfam" id="PF09382"/>
    </source>
</evidence>
<dbReference type="EMBL" id="JAMQJZ010000005">
    <property type="protein sequence ID" value="MDC3420489.1"/>
    <property type="molecule type" value="Genomic_DNA"/>
</dbReference>
<dbReference type="GO" id="GO:0006260">
    <property type="term" value="P:DNA replication"/>
    <property type="evidence" value="ECO:0007669"/>
    <property type="project" value="InterPro"/>
</dbReference>
<protein>
    <submittedName>
        <fullName evidence="3">Zinc-ribbon domain containing protein</fullName>
    </submittedName>
</protein>
<reference evidence="3" key="1">
    <citation type="submission" date="2022-06" db="EMBL/GenBank/DDBJ databases">
        <title>Aquibacillus sp. a new bacterium isolated from soil saline samples.</title>
        <authorList>
            <person name="Galisteo C."/>
            <person name="De La Haba R."/>
            <person name="Sanchez-Porro C."/>
            <person name="Ventosa A."/>
        </authorList>
    </citation>
    <scope>NUCLEOTIDE SEQUENCE</scope>
    <source>
        <strain evidence="3">JCM 12387</strain>
    </source>
</reference>
<dbReference type="Gene3D" id="1.10.10.10">
    <property type="entry name" value="Winged helix-like DNA-binding domain superfamily/Winged helix DNA-binding domain"/>
    <property type="match status" value="1"/>
</dbReference>
<name>A0A9X4AI90_9BACI</name>
<evidence type="ECO:0000313" key="3">
    <source>
        <dbReference type="EMBL" id="MDC3420489.1"/>
    </source>
</evidence>
<gene>
    <name evidence="3" type="ORF">NC661_08935</name>
</gene>
<organism evidence="3 4">
    <name type="scientific">Aquibacillus koreensis</name>
    <dbReference type="NCBI Taxonomy" id="279446"/>
    <lineage>
        <taxon>Bacteria</taxon>
        <taxon>Bacillati</taxon>
        <taxon>Bacillota</taxon>
        <taxon>Bacilli</taxon>
        <taxon>Bacillales</taxon>
        <taxon>Bacillaceae</taxon>
        <taxon>Aquibacillus</taxon>
    </lineage>
</organism>
<keyword evidence="4" id="KW-1185">Reference proteome</keyword>
<dbReference type="Pfam" id="PF13451">
    <property type="entry name" value="zf_Tbcl"/>
    <property type="match status" value="1"/>
</dbReference>
<dbReference type="InterPro" id="IPR025306">
    <property type="entry name" value="Zn-bnd_dom_prob"/>
</dbReference>
<dbReference type="AlphaFoldDB" id="A0A9X4AI90"/>
<dbReference type="InterPro" id="IPR036388">
    <property type="entry name" value="WH-like_DNA-bd_sf"/>
</dbReference>
<feature type="domain" description="RQC" evidence="1">
    <location>
        <begin position="11"/>
        <end position="103"/>
    </location>
</feature>
<sequence length="253" mass="29999">MGKELEHLPEEEIRAILRAADEIIMRGGRALLSKILKGSKEKKLLELGLDDCPTYGFFHKHTIKEITEKIDWMIDYNFLEIEYSGKLPMIVFSERGWTIEADQMADELLQDWNEKLTSGELTPDMTYLKDRNREMIFLFIDKIGETQDKQYIPYLEAWAEIEYKKVIAKIQQAIKVLQENDFINEDVIKQRNNELSEALEGEEPHDLSIKCIYCGNRFTFTIGEQQFYKKKRFVLPRRCKKCRDEERYGYIDM</sequence>
<dbReference type="Pfam" id="PF09382">
    <property type="entry name" value="RQC"/>
    <property type="match status" value="1"/>
</dbReference>